<organism evidence="8">
    <name type="scientific">Haptolina brevifila</name>
    <dbReference type="NCBI Taxonomy" id="156173"/>
    <lineage>
        <taxon>Eukaryota</taxon>
        <taxon>Haptista</taxon>
        <taxon>Haptophyta</taxon>
        <taxon>Prymnesiophyceae</taxon>
        <taxon>Prymnesiales</taxon>
        <taxon>Prymnesiaceae</taxon>
        <taxon>Haptolina</taxon>
    </lineage>
</organism>
<keyword evidence="3" id="KW-0238">DNA-binding</keyword>
<proteinExistence type="predicted"/>
<name>A0A7S2GPT2_9EUKA</name>
<feature type="region of interest" description="Disordered" evidence="6">
    <location>
        <begin position="387"/>
        <end position="427"/>
    </location>
</feature>
<reference evidence="8" key="1">
    <citation type="submission" date="2021-01" db="EMBL/GenBank/DDBJ databases">
        <authorList>
            <person name="Corre E."/>
            <person name="Pelletier E."/>
            <person name="Niang G."/>
            <person name="Scheremetjew M."/>
            <person name="Finn R."/>
            <person name="Kale V."/>
            <person name="Holt S."/>
            <person name="Cochrane G."/>
            <person name="Meng A."/>
            <person name="Brown T."/>
            <person name="Cohen L."/>
        </authorList>
    </citation>
    <scope>NUCLEOTIDE SEQUENCE</scope>
    <source>
        <strain evidence="8">UTEX LB 985</strain>
    </source>
</reference>
<comment type="subcellular location">
    <subcellularLocation>
        <location evidence="1">Nucleus</location>
    </subcellularLocation>
</comment>
<feature type="domain" description="Zn(2)-C6 fungal-type" evidence="7">
    <location>
        <begin position="329"/>
        <end position="358"/>
    </location>
</feature>
<feature type="compositionally biased region" description="Polar residues" evidence="6">
    <location>
        <begin position="407"/>
        <end position="419"/>
    </location>
</feature>
<evidence type="ECO:0000259" key="7">
    <source>
        <dbReference type="PROSITE" id="PS50048"/>
    </source>
</evidence>
<evidence type="ECO:0000256" key="3">
    <source>
        <dbReference type="ARBA" id="ARBA00023125"/>
    </source>
</evidence>
<evidence type="ECO:0000256" key="2">
    <source>
        <dbReference type="ARBA" id="ARBA00023015"/>
    </source>
</evidence>
<dbReference type="GO" id="GO:0008270">
    <property type="term" value="F:zinc ion binding"/>
    <property type="evidence" value="ECO:0007669"/>
    <property type="project" value="InterPro"/>
</dbReference>
<dbReference type="PANTHER" id="PTHR31845">
    <property type="entry name" value="FINGER DOMAIN PROTEIN, PUTATIVE-RELATED"/>
    <property type="match status" value="1"/>
</dbReference>
<evidence type="ECO:0000313" key="8">
    <source>
        <dbReference type="EMBL" id="CAD9463970.1"/>
    </source>
</evidence>
<dbReference type="PANTHER" id="PTHR31845:SF17">
    <property type="entry name" value="ZN(II)2CYS6 TRANSCRIPTION FACTOR (EUROFUNG)"/>
    <property type="match status" value="1"/>
</dbReference>
<dbReference type="SMART" id="SM00066">
    <property type="entry name" value="GAL4"/>
    <property type="match status" value="1"/>
</dbReference>
<evidence type="ECO:0000256" key="1">
    <source>
        <dbReference type="ARBA" id="ARBA00004123"/>
    </source>
</evidence>
<dbReference type="Pfam" id="PF00172">
    <property type="entry name" value="Zn_clus"/>
    <property type="match status" value="1"/>
</dbReference>
<keyword evidence="2" id="KW-0805">Transcription regulation</keyword>
<dbReference type="Gene3D" id="4.10.240.10">
    <property type="entry name" value="Zn(2)-C6 fungal-type DNA-binding domain"/>
    <property type="match status" value="1"/>
</dbReference>
<dbReference type="InterPro" id="IPR001138">
    <property type="entry name" value="Zn2Cys6_DnaBD"/>
</dbReference>
<dbReference type="GO" id="GO:0000981">
    <property type="term" value="F:DNA-binding transcription factor activity, RNA polymerase II-specific"/>
    <property type="evidence" value="ECO:0007669"/>
    <property type="project" value="InterPro"/>
</dbReference>
<evidence type="ECO:0000256" key="4">
    <source>
        <dbReference type="ARBA" id="ARBA00023163"/>
    </source>
</evidence>
<dbReference type="EMBL" id="HBGU01037711">
    <property type="protein sequence ID" value="CAD9463970.1"/>
    <property type="molecule type" value="Transcribed_RNA"/>
</dbReference>
<dbReference type="AlphaFoldDB" id="A0A7S2GPT2"/>
<dbReference type="SUPFAM" id="SSF57701">
    <property type="entry name" value="Zn2/Cys6 DNA-binding domain"/>
    <property type="match status" value="1"/>
</dbReference>
<protein>
    <recommendedName>
        <fullName evidence="7">Zn(2)-C6 fungal-type domain-containing protein</fullName>
    </recommendedName>
</protein>
<keyword evidence="5" id="KW-0539">Nucleus</keyword>
<dbReference type="GO" id="GO:0005634">
    <property type="term" value="C:nucleus"/>
    <property type="evidence" value="ECO:0007669"/>
    <property type="project" value="UniProtKB-SubCell"/>
</dbReference>
<evidence type="ECO:0000256" key="6">
    <source>
        <dbReference type="SAM" id="MobiDB-lite"/>
    </source>
</evidence>
<gene>
    <name evidence="8" type="ORF">CBRE1094_LOCUS20628</name>
</gene>
<dbReference type="GO" id="GO:0000976">
    <property type="term" value="F:transcription cis-regulatory region binding"/>
    <property type="evidence" value="ECO:0007669"/>
    <property type="project" value="TreeGrafter"/>
</dbReference>
<evidence type="ECO:0000256" key="5">
    <source>
        <dbReference type="ARBA" id="ARBA00023242"/>
    </source>
</evidence>
<dbReference type="InterPro" id="IPR036864">
    <property type="entry name" value="Zn2-C6_fun-type_DNA-bd_sf"/>
</dbReference>
<dbReference type="PROSITE" id="PS50048">
    <property type="entry name" value="ZN2_CY6_FUNGAL_2"/>
    <property type="match status" value="1"/>
</dbReference>
<dbReference type="InterPro" id="IPR051089">
    <property type="entry name" value="prtT"/>
</dbReference>
<keyword evidence="4" id="KW-0804">Transcription</keyword>
<dbReference type="CDD" id="cd00067">
    <property type="entry name" value="GAL4"/>
    <property type="match status" value="1"/>
</dbReference>
<sequence length="806" mass="83419">MPHVSPGSLGGAGVGAASLGVPLAGPWGTSGVSAIHAFNRGNSGIVGSVDATGRVGGIYCANGGCSNAIAGAGGTVNACVALNGIACSLHEPRAYTCVTCDNEVVRPQAPLADGLGGVSGWQLPTGGGQSTRSGEAVVRPTISTVVASPVASTASGSVAGSAHSSHVPMSAAPLLPDLVAGRMATPTAMASPASTSTVMPPVNGSILMTSTVTPPVNGYITPVTPYPNGPVRQAAGQASPTLKCGHGNASWTAHVDGRELAKQSVGTVSSAPMVTTTCSIGDARVESQGVARAELPMGYAQRLTRPMAMAVMPTLSEGWPPMKMHLERPCTACRSAKIKCNREYPCRRCHWLGIACEVPPTVQRGRPSNRAKKEAMEAKALVAAQMQESTTQEASGTVGEEIDESTDASTYSTDACTTGSNSSSLSSVSPVAVSEDVHEEAEAEPKLAAATEAFERVLVEKAANGSGGSGMSAISCPAQVPAMYDDWPDMVDIMFGDFHSSQSPAVYDTFSDVVGDDVFDMLLQPPSPPTSPPAATTPITAPPPPPLNVPALMVAAVSVAGFLTVMARPTDLARVMANVPPMFDPVTQLVCESVFLTLISGAICFCTRSMQRLLWLAVLMGSHPAKTAVLLFFSDHTSIATAAANHTLLPHLDSSWSLCLRLIVYLGGTIHVVLAGSFQHVVLTAICAISIDLICSSTISFTLIGDNTLINPCILERCVPFAGGIATAIMLLGRTGWDMPQPGSFQKAIRALPQSSFFEISAHADQHALRFNPHMFAWSSVMLLLFGDFFGGMVVPCSVPLRISIV</sequence>
<accession>A0A7S2GPT2</accession>